<dbReference type="PATRIC" id="fig|476272.21.peg.1672"/>
<dbReference type="eggNOG" id="COG0583">
    <property type="taxonomic scope" value="Bacteria"/>
</dbReference>
<dbReference type="AlphaFoldDB" id="C0CN00"/>
<dbReference type="PROSITE" id="PS50931">
    <property type="entry name" value="HTH_LYSR"/>
    <property type="match status" value="1"/>
</dbReference>
<evidence type="ECO:0000256" key="2">
    <source>
        <dbReference type="ARBA" id="ARBA00023015"/>
    </source>
</evidence>
<name>C0CN00_BLAHS</name>
<dbReference type="EMBL" id="ACBZ01000121">
    <property type="protein sequence ID" value="EEG48853.1"/>
    <property type="molecule type" value="Genomic_DNA"/>
</dbReference>
<feature type="domain" description="HTH lysR-type" evidence="5">
    <location>
        <begin position="1"/>
        <end position="58"/>
    </location>
</feature>
<dbReference type="SUPFAM" id="SSF46785">
    <property type="entry name" value="Winged helix' DNA-binding domain"/>
    <property type="match status" value="1"/>
</dbReference>
<sequence length="286" mass="32828">MNIQKYMAFVKAVEYGSFTKAAEILNYSQSGISRMIHDLETDWKVVLLERRKSGIKLTSDGTKLLPYIQKICAEYEKLQMEVDELNGLQSGLIRIGTFSSVATHWLPNIIREFQRAYPNIDYELLLGDYTEIEQWISDGRVDCGFLRLPTCSDFETIFLEQDRLLAILPENHALQSLEKIPVTALCSEPFMLLEKGEKAEISEIFERCGLTPNVHFTTWDDYAIMSMVESGLGISILPELILRRVPYRIAAKELDVPAYRKIGIALRSKKNASPAVKRFLEYLQYR</sequence>
<evidence type="ECO:0000256" key="4">
    <source>
        <dbReference type="ARBA" id="ARBA00023163"/>
    </source>
</evidence>
<dbReference type="Pfam" id="PF03466">
    <property type="entry name" value="LysR_substrate"/>
    <property type="match status" value="1"/>
</dbReference>
<dbReference type="PANTHER" id="PTHR30419:SF28">
    <property type="entry name" value="HTH-TYPE TRANSCRIPTIONAL REGULATOR BSDA"/>
    <property type="match status" value="1"/>
</dbReference>
<evidence type="ECO:0000256" key="3">
    <source>
        <dbReference type="ARBA" id="ARBA00023125"/>
    </source>
</evidence>
<dbReference type="SUPFAM" id="SSF53850">
    <property type="entry name" value="Periplasmic binding protein-like II"/>
    <property type="match status" value="1"/>
</dbReference>
<keyword evidence="2" id="KW-0805">Transcription regulation</keyword>
<dbReference type="Proteomes" id="UP000003100">
    <property type="component" value="Unassembled WGS sequence"/>
</dbReference>
<protein>
    <recommendedName>
        <fullName evidence="5">HTH lysR-type domain-containing protein</fullName>
    </recommendedName>
</protein>
<dbReference type="Gene3D" id="1.10.10.10">
    <property type="entry name" value="Winged helix-like DNA-binding domain superfamily/Winged helix DNA-binding domain"/>
    <property type="match status" value="1"/>
</dbReference>
<reference evidence="6 7" key="2">
    <citation type="submission" date="2009-02" db="EMBL/GenBank/DDBJ databases">
        <title>Draft genome sequence of Blautia hydrogenotrophica DSM 10507 (Ruminococcus hydrogenotrophicus DSM 10507).</title>
        <authorList>
            <person name="Sudarsanam P."/>
            <person name="Ley R."/>
            <person name="Guruge J."/>
            <person name="Turnbaugh P.J."/>
            <person name="Mahowald M."/>
            <person name="Liep D."/>
            <person name="Gordon J."/>
        </authorList>
    </citation>
    <scope>NUCLEOTIDE SEQUENCE [LARGE SCALE GENOMIC DNA]</scope>
    <source>
        <strain evidence="7">DSM 10507 / JCM 14656 / S5a33</strain>
    </source>
</reference>
<evidence type="ECO:0000313" key="6">
    <source>
        <dbReference type="EMBL" id="EEG48853.1"/>
    </source>
</evidence>
<dbReference type="GO" id="GO:0005829">
    <property type="term" value="C:cytosol"/>
    <property type="evidence" value="ECO:0007669"/>
    <property type="project" value="TreeGrafter"/>
</dbReference>
<organism evidence="6 7">
    <name type="scientific">Blautia hydrogenotrophica (strain DSM 10507 / JCM 14656 / S5a33)</name>
    <name type="common">Ruminococcus hydrogenotrophicus</name>
    <dbReference type="NCBI Taxonomy" id="476272"/>
    <lineage>
        <taxon>Bacteria</taxon>
        <taxon>Bacillati</taxon>
        <taxon>Bacillota</taxon>
        <taxon>Clostridia</taxon>
        <taxon>Lachnospirales</taxon>
        <taxon>Lachnospiraceae</taxon>
        <taxon>Blautia</taxon>
    </lineage>
</organism>
<dbReference type="Gene3D" id="3.40.190.290">
    <property type="match status" value="1"/>
</dbReference>
<dbReference type="HOGENOM" id="CLU_039613_6_2_9"/>
<dbReference type="CDD" id="cd05466">
    <property type="entry name" value="PBP2_LTTR_substrate"/>
    <property type="match status" value="1"/>
</dbReference>
<keyword evidence="7" id="KW-1185">Reference proteome</keyword>
<dbReference type="InterPro" id="IPR036390">
    <property type="entry name" value="WH_DNA-bd_sf"/>
</dbReference>
<accession>C0CN00</accession>
<keyword evidence="3" id="KW-0238">DNA-binding</keyword>
<dbReference type="InterPro" id="IPR005119">
    <property type="entry name" value="LysR_subst-bd"/>
</dbReference>
<comment type="similarity">
    <text evidence="1">Belongs to the LysR transcriptional regulatory family.</text>
</comment>
<dbReference type="FunFam" id="1.10.10.10:FF:000001">
    <property type="entry name" value="LysR family transcriptional regulator"/>
    <property type="match status" value="1"/>
</dbReference>
<dbReference type="InterPro" id="IPR000847">
    <property type="entry name" value="LysR_HTH_N"/>
</dbReference>
<gene>
    <name evidence="6" type="ORF">RUMHYD_02238</name>
</gene>
<dbReference type="GO" id="GO:0003700">
    <property type="term" value="F:DNA-binding transcription factor activity"/>
    <property type="evidence" value="ECO:0007669"/>
    <property type="project" value="InterPro"/>
</dbReference>
<dbReference type="InterPro" id="IPR036388">
    <property type="entry name" value="WH-like_DNA-bd_sf"/>
</dbReference>
<proteinExistence type="inferred from homology"/>
<dbReference type="PANTHER" id="PTHR30419">
    <property type="entry name" value="HTH-TYPE TRANSCRIPTIONAL REGULATOR YBHD"/>
    <property type="match status" value="1"/>
</dbReference>
<evidence type="ECO:0000256" key="1">
    <source>
        <dbReference type="ARBA" id="ARBA00009437"/>
    </source>
</evidence>
<dbReference type="GO" id="GO:0003677">
    <property type="term" value="F:DNA binding"/>
    <property type="evidence" value="ECO:0007669"/>
    <property type="project" value="UniProtKB-KW"/>
</dbReference>
<evidence type="ECO:0000313" key="7">
    <source>
        <dbReference type="Proteomes" id="UP000003100"/>
    </source>
</evidence>
<keyword evidence="4" id="KW-0804">Transcription</keyword>
<dbReference type="Pfam" id="PF00126">
    <property type="entry name" value="HTH_1"/>
    <property type="match status" value="1"/>
</dbReference>
<evidence type="ECO:0000259" key="5">
    <source>
        <dbReference type="PROSITE" id="PS50931"/>
    </source>
</evidence>
<reference evidence="6 7" key="1">
    <citation type="submission" date="2009-01" db="EMBL/GenBank/DDBJ databases">
        <authorList>
            <person name="Fulton L."/>
            <person name="Clifton S."/>
            <person name="Fulton B."/>
            <person name="Xu J."/>
            <person name="Minx P."/>
            <person name="Pepin K.H."/>
            <person name="Johnson M."/>
            <person name="Bhonagiri V."/>
            <person name="Nash W.E."/>
            <person name="Mardis E.R."/>
            <person name="Wilson R.K."/>
        </authorList>
    </citation>
    <scope>NUCLEOTIDE SEQUENCE [LARGE SCALE GENOMIC DNA]</scope>
    <source>
        <strain evidence="7">DSM 10507 / JCM 14656 / S5a33</strain>
    </source>
</reference>
<dbReference type="InterPro" id="IPR050950">
    <property type="entry name" value="HTH-type_LysR_regulators"/>
</dbReference>